<dbReference type="EMBL" id="FP929116">
    <property type="protein sequence ID" value="CBX94067.1"/>
    <property type="molecule type" value="Genomic_DNA"/>
</dbReference>
<sequence>MGRSPYLSSPESIQISRLAVGMNHQSHLLFNVQCTFSTKFKLITGIISPITTSSLDISTG</sequence>
<gene>
    <name evidence="1" type="ORF">LEMA_uP037410.1</name>
</gene>
<evidence type="ECO:0000313" key="2">
    <source>
        <dbReference type="Proteomes" id="UP000002668"/>
    </source>
</evidence>
<name>E4ZQR2_LEPMJ</name>
<protein>
    <submittedName>
        <fullName evidence="1">Predicted protein</fullName>
    </submittedName>
</protein>
<dbReference type="InParanoid" id="E4ZQR2"/>
<organism evidence="2">
    <name type="scientific">Leptosphaeria maculans (strain JN3 / isolate v23.1.3 / race Av1-4-5-6-7-8)</name>
    <name type="common">Blackleg fungus</name>
    <name type="synonym">Phoma lingam</name>
    <dbReference type="NCBI Taxonomy" id="985895"/>
    <lineage>
        <taxon>Eukaryota</taxon>
        <taxon>Fungi</taxon>
        <taxon>Dikarya</taxon>
        <taxon>Ascomycota</taxon>
        <taxon>Pezizomycotina</taxon>
        <taxon>Dothideomycetes</taxon>
        <taxon>Pleosporomycetidae</taxon>
        <taxon>Pleosporales</taxon>
        <taxon>Pleosporineae</taxon>
        <taxon>Leptosphaeriaceae</taxon>
        <taxon>Plenodomus</taxon>
        <taxon>Plenodomus lingam/Leptosphaeria maculans species complex</taxon>
    </lineage>
</organism>
<dbReference type="AlphaFoldDB" id="E4ZQR2"/>
<accession>E4ZQR2</accession>
<dbReference type="HOGENOM" id="CLU_2942192_0_0_1"/>
<keyword evidence="2" id="KW-1185">Reference proteome</keyword>
<dbReference type="VEuPathDB" id="FungiDB:LEMA_uP037410.1"/>
<reference evidence="2" key="1">
    <citation type="journal article" date="2011" name="Nat. Commun.">
        <title>Effector diversification within compartments of the Leptosphaeria maculans genome affected by Repeat-Induced Point mutations.</title>
        <authorList>
            <person name="Rouxel T."/>
            <person name="Grandaubert J."/>
            <person name="Hane J.K."/>
            <person name="Hoede C."/>
            <person name="van de Wouw A.P."/>
            <person name="Couloux A."/>
            <person name="Dominguez V."/>
            <person name="Anthouard V."/>
            <person name="Bally P."/>
            <person name="Bourras S."/>
            <person name="Cozijnsen A.J."/>
            <person name="Ciuffetti L.M."/>
            <person name="Degrave A."/>
            <person name="Dilmaghani A."/>
            <person name="Duret L."/>
            <person name="Fudal I."/>
            <person name="Goodwin S.B."/>
            <person name="Gout L."/>
            <person name="Glaser N."/>
            <person name="Linglin J."/>
            <person name="Kema G.H.J."/>
            <person name="Lapalu N."/>
            <person name="Lawrence C.B."/>
            <person name="May K."/>
            <person name="Meyer M."/>
            <person name="Ollivier B."/>
            <person name="Poulain J."/>
            <person name="Schoch C.L."/>
            <person name="Simon A."/>
            <person name="Spatafora J.W."/>
            <person name="Stachowiak A."/>
            <person name="Turgeon B.G."/>
            <person name="Tyler B.M."/>
            <person name="Vincent D."/>
            <person name="Weissenbach J."/>
            <person name="Amselem J."/>
            <person name="Quesneville H."/>
            <person name="Oliver R.P."/>
            <person name="Wincker P."/>
            <person name="Balesdent M.-H."/>
            <person name="Howlett B.J."/>
        </authorList>
    </citation>
    <scope>NUCLEOTIDE SEQUENCE [LARGE SCALE GENOMIC DNA]</scope>
    <source>
        <strain evidence="2">JN3 / isolate v23.1.3 / race Av1-4-5-6-7-8</strain>
    </source>
</reference>
<dbReference type="Proteomes" id="UP000002668">
    <property type="component" value="Genome"/>
</dbReference>
<evidence type="ECO:0000313" key="1">
    <source>
        <dbReference type="EMBL" id="CBX94067.1"/>
    </source>
</evidence>
<proteinExistence type="predicted"/>